<evidence type="ECO:0000259" key="1">
    <source>
        <dbReference type="Pfam" id="PF14467"/>
    </source>
</evidence>
<name>A0A9X0WEV4_9GAMM</name>
<evidence type="ECO:0000313" key="3">
    <source>
        <dbReference type="Proteomes" id="UP001138802"/>
    </source>
</evidence>
<organism evidence="2 3">
    <name type="scientific">Thiocapsa imhoffii</name>
    <dbReference type="NCBI Taxonomy" id="382777"/>
    <lineage>
        <taxon>Bacteria</taxon>
        <taxon>Pseudomonadati</taxon>
        <taxon>Pseudomonadota</taxon>
        <taxon>Gammaproteobacteria</taxon>
        <taxon>Chromatiales</taxon>
        <taxon>Chromatiaceae</taxon>
        <taxon>Thiocapsa</taxon>
    </lineage>
</organism>
<accession>A0A9X0WEV4</accession>
<reference evidence="2 3" key="1">
    <citation type="journal article" date="2020" name="Microorganisms">
        <title>Osmotic Adaptation and Compatible Solute Biosynthesis of Phototrophic Bacteria as Revealed from Genome Analyses.</title>
        <authorList>
            <person name="Imhoff J.F."/>
            <person name="Rahn T."/>
            <person name="Kunzel S."/>
            <person name="Keller A."/>
            <person name="Neulinger S.C."/>
        </authorList>
    </citation>
    <scope>NUCLEOTIDE SEQUENCE [LARGE SCALE GENOMIC DNA]</scope>
    <source>
        <strain evidence="2 3">DSM 21303</strain>
    </source>
</reference>
<protein>
    <recommendedName>
        <fullName evidence="1">DUF4426 domain-containing protein</fullName>
    </recommendedName>
</protein>
<proteinExistence type="predicted"/>
<dbReference type="Proteomes" id="UP001138802">
    <property type="component" value="Unassembled WGS sequence"/>
</dbReference>
<gene>
    <name evidence="2" type="ORF">CKO25_01040</name>
</gene>
<evidence type="ECO:0000313" key="2">
    <source>
        <dbReference type="EMBL" id="MBK1643260.1"/>
    </source>
</evidence>
<dbReference type="Gene3D" id="2.60.40.3340">
    <property type="entry name" value="Domain of unknown function DUF4426"/>
    <property type="match status" value="1"/>
</dbReference>
<sequence length="152" mass="16423">MRILRRDASLIGAGLLATLLMTTDALAGGPVMAGDYKIYYNAMSTETLDPEIAKLYQIKRDKRLGLLNVTVVKPQTDGPRQNVPARVEATAQMGSGPKTAIAMREIRVGSGVSYSGQFPIANRQTVKFEIQVTPPGGGEPAAIELEQQFFID</sequence>
<dbReference type="AlphaFoldDB" id="A0A9X0WEV4"/>
<dbReference type="EMBL" id="NRSD01000001">
    <property type="protein sequence ID" value="MBK1643260.1"/>
    <property type="molecule type" value="Genomic_DNA"/>
</dbReference>
<feature type="domain" description="DUF4426" evidence="1">
    <location>
        <begin position="33"/>
        <end position="152"/>
    </location>
</feature>
<dbReference type="Pfam" id="PF14467">
    <property type="entry name" value="DUF4426"/>
    <property type="match status" value="1"/>
</dbReference>
<comment type="caution">
    <text evidence="2">The sequence shown here is derived from an EMBL/GenBank/DDBJ whole genome shotgun (WGS) entry which is preliminary data.</text>
</comment>
<dbReference type="InterPro" id="IPR025218">
    <property type="entry name" value="DUF4426"/>
</dbReference>
<keyword evidence="3" id="KW-1185">Reference proteome</keyword>
<dbReference type="RefSeq" id="WP_200386048.1">
    <property type="nucleotide sequence ID" value="NZ_NRSD01000001.1"/>
</dbReference>